<dbReference type="EMBL" id="CADCWE010000068">
    <property type="protein sequence ID" value="CAA9533053.1"/>
    <property type="molecule type" value="Genomic_DNA"/>
</dbReference>
<sequence>VRIGLVSHLAAGDPARRGDRVERGRAGRWRGPRRPLPGPLDSGPRRRGGRRGGRVGEHPRRLRGRCRDRGRGGGLSGVLAPVAGGRVADRHGRDPRAGKSIQAAVRQPPADPGSAARLRSGGRARLSERERDGNHAAVGFPGLGGVPIEHQRPVPTPGDGRRGRAGGDGRLRPRPRWRPLAVGRVRRLSVGRRGPARPDLAGRASVANRSAL</sequence>
<evidence type="ECO:0000313" key="2">
    <source>
        <dbReference type="EMBL" id="CAA9533053.1"/>
    </source>
</evidence>
<protein>
    <submittedName>
        <fullName evidence="2">Uncharacterized protein</fullName>
    </submittedName>
</protein>
<gene>
    <name evidence="2" type="ORF">AVDCRST_MAG73-1096</name>
</gene>
<feature type="compositionally biased region" description="Basic and acidic residues" evidence="1">
    <location>
        <begin position="125"/>
        <end position="134"/>
    </location>
</feature>
<feature type="non-terminal residue" evidence="2">
    <location>
        <position position="1"/>
    </location>
</feature>
<feature type="compositionally biased region" description="Low complexity" evidence="1">
    <location>
        <begin position="113"/>
        <end position="124"/>
    </location>
</feature>
<feature type="compositionally biased region" description="Basic and acidic residues" evidence="1">
    <location>
        <begin position="87"/>
        <end position="97"/>
    </location>
</feature>
<dbReference type="AlphaFoldDB" id="A0A6J4TUX8"/>
<feature type="compositionally biased region" description="Basic and acidic residues" evidence="1">
    <location>
        <begin position="159"/>
        <end position="171"/>
    </location>
</feature>
<feature type="non-terminal residue" evidence="2">
    <location>
        <position position="212"/>
    </location>
</feature>
<name>A0A6J4TUX8_9BACT</name>
<feature type="compositionally biased region" description="Basic and acidic residues" evidence="1">
    <location>
        <begin position="14"/>
        <end position="25"/>
    </location>
</feature>
<evidence type="ECO:0000256" key="1">
    <source>
        <dbReference type="SAM" id="MobiDB-lite"/>
    </source>
</evidence>
<organism evidence="2">
    <name type="scientific">uncultured Thermomicrobiales bacterium</name>
    <dbReference type="NCBI Taxonomy" id="1645740"/>
    <lineage>
        <taxon>Bacteria</taxon>
        <taxon>Pseudomonadati</taxon>
        <taxon>Thermomicrobiota</taxon>
        <taxon>Thermomicrobia</taxon>
        <taxon>Thermomicrobiales</taxon>
        <taxon>environmental samples</taxon>
    </lineage>
</organism>
<proteinExistence type="predicted"/>
<feature type="region of interest" description="Disordered" evidence="1">
    <location>
        <begin position="1"/>
        <end position="212"/>
    </location>
</feature>
<accession>A0A6J4TUX8</accession>
<feature type="compositionally biased region" description="Basic and acidic residues" evidence="1">
    <location>
        <begin position="54"/>
        <end position="71"/>
    </location>
</feature>
<reference evidence="2" key="1">
    <citation type="submission" date="2020-02" db="EMBL/GenBank/DDBJ databases">
        <authorList>
            <person name="Meier V. D."/>
        </authorList>
    </citation>
    <scope>NUCLEOTIDE SEQUENCE</scope>
    <source>
        <strain evidence="2">AVDCRST_MAG73</strain>
    </source>
</reference>